<dbReference type="GO" id="GO:0016787">
    <property type="term" value="F:hydrolase activity"/>
    <property type="evidence" value="ECO:0007669"/>
    <property type="project" value="UniProtKB-KW"/>
</dbReference>
<dbReference type="EMBL" id="VLTN01000063">
    <property type="protein sequence ID" value="KAA0147653.1"/>
    <property type="molecule type" value="Genomic_DNA"/>
</dbReference>
<dbReference type="Proteomes" id="UP000322899">
    <property type="component" value="Unassembled WGS sequence"/>
</dbReference>
<dbReference type="Proteomes" id="UP000324907">
    <property type="component" value="Unassembled WGS sequence"/>
</dbReference>
<reference evidence="7 8" key="1">
    <citation type="submission" date="2019-07" db="EMBL/GenBank/DDBJ databases">
        <title>Genomes of Cafeteria roenbergensis.</title>
        <authorList>
            <person name="Fischer M.G."/>
            <person name="Hackl T."/>
            <person name="Roman M."/>
        </authorList>
    </citation>
    <scope>NUCLEOTIDE SEQUENCE [LARGE SCALE GENOMIC DNA]</scope>
    <source>
        <strain evidence="3 8">BVI</strain>
        <strain evidence="4 10">Cflag</strain>
        <strain evidence="6 7">E4-10P</strain>
        <strain evidence="5 9">RCC970-E3</strain>
    </source>
</reference>
<evidence type="ECO:0000313" key="6">
    <source>
        <dbReference type="EMBL" id="KAA0171944.1"/>
    </source>
</evidence>
<dbReference type="InterPro" id="IPR006683">
    <property type="entry name" value="Thioestr_dom"/>
</dbReference>
<keyword evidence="1" id="KW-0378">Hydrolase</keyword>
<evidence type="ECO:0000259" key="2">
    <source>
        <dbReference type="Pfam" id="PF03061"/>
    </source>
</evidence>
<dbReference type="SUPFAM" id="SSF54637">
    <property type="entry name" value="Thioesterase/thiol ester dehydrase-isomerase"/>
    <property type="match status" value="1"/>
</dbReference>
<dbReference type="EMBL" id="VLTO01000051">
    <property type="protein sequence ID" value="KAA0171944.1"/>
    <property type="molecule type" value="Genomic_DNA"/>
</dbReference>
<dbReference type="InterPro" id="IPR029069">
    <property type="entry name" value="HotDog_dom_sf"/>
</dbReference>
<dbReference type="Proteomes" id="UP000325113">
    <property type="component" value="Unassembled WGS sequence"/>
</dbReference>
<feature type="domain" description="Thioesterase" evidence="2">
    <location>
        <begin position="31"/>
        <end position="104"/>
    </location>
</feature>
<evidence type="ECO:0000313" key="10">
    <source>
        <dbReference type="Proteomes" id="UP000325113"/>
    </source>
</evidence>
<evidence type="ECO:0000313" key="9">
    <source>
        <dbReference type="Proteomes" id="UP000324907"/>
    </source>
</evidence>
<organism evidence="3 8">
    <name type="scientific">Cafeteria roenbergensis</name>
    <name type="common">Marine flagellate</name>
    <dbReference type="NCBI Taxonomy" id="33653"/>
    <lineage>
        <taxon>Eukaryota</taxon>
        <taxon>Sar</taxon>
        <taxon>Stramenopiles</taxon>
        <taxon>Bigyra</taxon>
        <taxon>Opalozoa</taxon>
        <taxon>Bicosoecida</taxon>
        <taxon>Cafeteriaceae</taxon>
        <taxon>Cafeteria</taxon>
    </lineage>
</organism>
<evidence type="ECO:0000313" key="8">
    <source>
        <dbReference type="Proteomes" id="UP000323011"/>
    </source>
</evidence>
<protein>
    <recommendedName>
        <fullName evidence="2">Thioesterase domain-containing protein</fullName>
    </recommendedName>
</protein>
<gene>
    <name evidence="6" type="ORF">FNF27_06213</name>
    <name evidence="5" type="ORF">FNF28_07042</name>
    <name evidence="3" type="ORF">FNF29_07208</name>
    <name evidence="4" type="ORF">FNF31_06755</name>
</gene>
<sequence length="133" mass="13541">MMATIGASIARLVPGECVLEAPFSSAVSQQHGAFHGGVTASLADSAAGYAAKTLMPAGSDVLATGFSVSLLRPAVGSLLRAKATVLKPGKTLTVSTVEVFAVDDAGKETFIATMQQTSICIARRPFQGEASRA</sequence>
<dbReference type="CDD" id="cd03443">
    <property type="entry name" value="PaaI_thioesterase"/>
    <property type="match status" value="1"/>
</dbReference>
<dbReference type="InterPro" id="IPR003736">
    <property type="entry name" value="PAAI_dom"/>
</dbReference>
<dbReference type="PANTHER" id="PTHR43240">
    <property type="entry name" value="1,4-DIHYDROXY-2-NAPHTHOYL-COA THIOESTERASE 1"/>
    <property type="match status" value="1"/>
</dbReference>
<evidence type="ECO:0000256" key="1">
    <source>
        <dbReference type="ARBA" id="ARBA00022801"/>
    </source>
</evidence>
<comment type="caution">
    <text evidence="3">The sequence shown here is derived from an EMBL/GenBank/DDBJ whole genome shotgun (WGS) entry which is preliminary data.</text>
</comment>
<dbReference type="Gene3D" id="3.10.129.10">
    <property type="entry name" value="Hotdog Thioesterase"/>
    <property type="match status" value="1"/>
</dbReference>
<dbReference type="NCBIfam" id="TIGR00369">
    <property type="entry name" value="unchar_dom_1"/>
    <property type="match status" value="1"/>
</dbReference>
<evidence type="ECO:0000313" key="3">
    <source>
        <dbReference type="EMBL" id="KAA0147653.1"/>
    </source>
</evidence>
<accession>A0A5A8C3T6</accession>
<evidence type="ECO:0000313" key="7">
    <source>
        <dbReference type="Proteomes" id="UP000322899"/>
    </source>
</evidence>
<dbReference type="PANTHER" id="PTHR43240:SF20">
    <property type="entry name" value="MEDIUM_LONG-CHAIN ACYL-COA THIOESTERASE YIGI"/>
    <property type="match status" value="1"/>
</dbReference>
<dbReference type="Proteomes" id="UP000323011">
    <property type="component" value="Unassembled WGS sequence"/>
</dbReference>
<evidence type="ECO:0000313" key="5">
    <source>
        <dbReference type="EMBL" id="KAA0152455.1"/>
    </source>
</evidence>
<dbReference type="EMBL" id="VLTL01000208">
    <property type="protein sequence ID" value="KAA0152455.1"/>
    <property type="molecule type" value="Genomic_DNA"/>
</dbReference>
<dbReference type="Pfam" id="PF03061">
    <property type="entry name" value="4HBT"/>
    <property type="match status" value="1"/>
</dbReference>
<proteinExistence type="predicted"/>
<keyword evidence="8" id="KW-1185">Reference proteome</keyword>
<name>A0A5A8C3T6_CAFRO</name>
<dbReference type="AlphaFoldDB" id="A0A5A8C3T6"/>
<dbReference type="EMBL" id="VLTM01000111">
    <property type="protein sequence ID" value="KAA0151804.1"/>
    <property type="molecule type" value="Genomic_DNA"/>
</dbReference>
<evidence type="ECO:0000313" key="4">
    <source>
        <dbReference type="EMBL" id="KAA0151804.1"/>
    </source>
</evidence>
<dbReference type="OrthoDB" id="46529at2759"/>